<sequence>MTRFDAATEGERRELFVDAIRAHGERESPFLTIEVAVEAPPIPDEDAEDEPTLAPWVQFADGVVNLDCTEDELDRANALLDEYPEFVVDELTRPEEAEGVNLRVAARTDPARVAEFVDRAFQDVYDCAPDYRAWVTAV</sequence>
<name>M0LWJ6_9EURY</name>
<dbReference type="EMBL" id="AOMB01000040">
    <property type="protein sequence ID" value="EMA36739.1"/>
    <property type="molecule type" value="Genomic_DNA"/>
</dbReference>
<dbReference type="AlphaFoldDB" id="M0LWJ6"/>
<protein>
    <recommendedName>
        <fullName evidence="1">DUF7975 domain-containing protein</fullName>
    </recommendedName>
</protein>
<dbReference type="Proteomes" id="UP000011566">
    <property type="component" value="Unassembled WGS sequence"/>
</dbReference>
<dbReference type="PATRIC" id="fig|1132509.6.peg.3287"/>
<dbReference type="InterPro" id="IPR058281">
    <property type="entry name" value="DUF7975"/>
</dbReference>
<keyword evidence="3" id="KW-1185">Reference proteome</keyword>
<organism evidence="2 3">
    <name type="scientific">Halococcus hamelinensis 100A6</name>
    <dbReference type="NCBI Taxonomy" id="1132509"/>
    <lineage>
        <taxon>Archaea</taxon>
        <taxon>Methanobacteriati</taxon>
        <taxon>Methanobacteriota</taxon>
        <taxon>Stenosarchaea group</taxon>
        <taxon>Halobacteria</taxon>
        <taxon>Halobacteriales</taxon>
        <taxon>Halococcaceae</taxon>
        <taxon>Halococcus</taxon>
    </lineage>
</organism>
<dbReference type="Pfam" id="PF25930">
    <property type="entry name" value="DUF7975"/>
    <property type="match status" value="1"/>
</dbReference>
<feature type="domain" description="DUF7975" evidence="1">
    <location>
        <begin position="1"/>
        <end position="138"/>
    </location>
</feature>
<evidence type="ECO:0000313" key="2">
    <source>
        <dbReference type="EMBL" id="EMA36739.1"/>
    </source>
</evidence>
<dbReference type="RefSeq" id="WP_007695006.1">
    <property type="nucleotide sequence ID" value="NZ_AJRK01000076.1"/>
</dbReference>
<accession>M0LWJ6</accession>
<reference evidence="2 3" key="1">
    <citation type="journal article" date="2014" name="PLoS Genet.">
        <title>Phylogenetically driven sequencing of extremely halophilic archaea reveals strategies for static and dynamic osmo-response.</title>
        <authorList>
            <person name="Becker E.A."/>
            <person name="Seitzer P.M."/>
            <person name="Tritt A."/>
            <person name="Larsen D."/>
            <person name="Krusor M."/>
            <person name="Yao A.I."/>
            <person name="Wu D."/>
            <person name="Madern D."/>
            <person name="Eisen J.A."/>
            <person name="Darling A.E."/>
            <person name="Facciotti M.T."/>
        </authorList>
    </citation>
    <scope>NUCLEOTIDE SEQUENCE [LARGE SCALE GENOMIC DNA]</scope>
    <source>
        <strain evidence="2 3">100A6</strain>
    </source>
</reference>
<dbReference type="eggNOG" id="arCOG06416">
    <property type="taxonomic scope" value="Archaea"/>
</dbReference>
<gene>
    <name evidence="2" type="ORF">C447_14069</name>
</gene>
<evidence type="ECO:0000259" key="1">
    <source>
        <dbReference type="Pfam" id="PF25930"/>
    </source>
</evidence>
<comment type="caution">
    <text evidence="2">The sequence shown here is derived from an EMBL/GenBank/DDBJ whole genome shotgun (WGS) entry which is preliminary data.</text>
</comment>
<dbReference type="OrthoDB" id="193911at2157"/>
<proteinExistence type="predicted"/>
<evidence type="ECO:0000313" key="3">
    <source>
        <dbReference type="Proteomes" id="UP000011566"/>
    </source>
</evidence>